<dbReference type="AlphaFoldDB" id="A0A4Q9HAL1"/>
<evidence type="ECO:0000313" key="2">
    <source>
        <dbReference type="EMBL" id="TBO41124.1"/>
    </source>
</evidence>
<dbReference type="EMBL" id="SIXF01000015">
    <property type="protein sequence ID" value="TBO41124.1"/>
    <property type="molecule type" value="Genomic_DNA"/>
</dbReference>
<name>A0A4Q9HAL1_9SPHI</name>
<dbReference type="RefSeq" id="WP_131030858.1">
    <property type="nucleotide sequence ID" value="NZ_SIXF01000015.1"/>
</dbReference>
<accession>A0A4Q9HAL1</accession>
<gene>
    <name evidence="2" type="ORF">EYS08_15265</name>
</gene>
<organism evidence="2 3">
    <name type="scientific">Pedobacter kyonggii</name>
    <dbReference type="NCBI Taxonomy" id="1926871"/>
    <lineage>
        <taxon>Bacteria</taxon>
        <taxon>Pseudomonadati</taxon>
        <taxon>Bacteroidota</taxon>
        <taxon>Sphingobacteriia</taxon>
        <taxon>Sphingobacteriales</taxon>
        <taxon>Sphingobacteriaceae</taxon>
        <taxon>Pedobacter</taxon>
    </lineage>
</organism>
<sequence length="159" mass="18157">MKYLLFIFVMLLSSIAFGQKTPKLPEFISNLVIKGTKGDAYDSTKKNFAHFFAIALSFDAEGKIDTLYYSSKLNSETKRLYALDNSLLKRIKTHNFKFNEYASKIVLFSYYCYKTTDNCIDYETGFLNSIANLIPETVYGKPLIVLKPIVDASLPREVN</sequence>
<feature type="signal peptide" evidence="1">
    <location>
        <begin position="1"/>
        <end position="18"/>
    </location>
</feature>
<dbReference type="OrthoDB" id="762219at2"/>
<keyword evidence="1" id="KW-0732">Signal</keyword>
<feature type="chain" id="PRO_5020989143" evidence="1">
    <location>
        <begin position="19"/>
        <end position="159"/>
    </location>
</feature>
<protein>
    <submittedName>
        <fullName evidence="2">Uncharacterized protein</fullName>
    </submittedName>
</protein>
<reference evidence="2 3" key="1">
    <citation type="submission" date="2019-02" db="EMBL/GenBank/DDBJ databases">
        <title>Pedobacter kyonggii whole genome sequence analysis.</title>
        <authorList>
            <person name="Dahal R.H."/>
        </authorList>
    </citation>
    <scope>NUCLEOTIDE SEQUENCE [LARGE SCALE GENOMIC DNA]</scope>
    <source>
        <strain evidence="2 3">K-4-11-1</strain>
    </source>
</reference>
<evidence type="ECO:0000256" key="1">
    <source>
        <dbReference type="SAM" id="SignalP"/>
    </source>
</evidence>
<keyword evidence="3" id="KW-1185">Reference proteome</keyword>
<dbReference type="Proteomes" id="UP000291819">
    <property type="component" value="Unassembled WGS sequence"/>
</dbReference>
<proteinExistence type="predicted"/>
<comment type="caution">
    <text evidence="2">The sequence shown here is derived from an EMBL/GenBank/DDBJ whole genome shotgun (WGS) entry which is preliminary data.</text>
</comment>
<evidence type="ECO:0000313" key="3">
    <source>
        <dbReference type="Proteomes" id="UP000291819"/>
    </source>
</evidence>